<sequence length="288" mass="34546">MNRYIKAVSSRELNQDEILKKAFQLYHINLVYCEALYPSLHTLEIALRNSIDSSIVKKYHEKYWFIPNENSLINSNKTLEIKNKTINENTKITKIILPKNNQYLLMGLEEDQGIKAIQKLIKEFDDKNKNNNIPDKLILKEHREKILAELNFGFWTSLLIHRYQGKSYTKRDHPYFNKIFCPCIKDIFAYAKSSDRNHAPVSRKLKDIKDLRNRVFHYEPIWQDDNLKQKYDNIHQFLHWINPHTSHWLLSSNSIDRFSTVYEQYKEEMIRLTQRRNVKYSNQPINKG</sequence>
<dbReference type="AlphaFoldDB" id="B7K537"/>
<protein>
    <recommendedName>
        <fullName evidence="3">Abi-like protein</fullName>
    </recommendedName>
</protein>
<dbReference type="KEGG" id="cyp:PCC8801_3917"/>
<evidence type="ECO:0000313" key="1">
    <source>
        <dbReference type="EMBL" id="ACK67863.1"/>
    </source>
</evidence>
<evidence type="ECO:0008006" key="3">
    <source>
        <dbReference type="Google" id="ProtNLM"/>
    </source>
</evidence>
<dbReference type="Proteomes" id="UP000008204">
    <property type="component" value="Chromosome"/>
</dbReference>
<dbReference type="STRING" id="41431.PCC8801_3917"/>
<gene>
    <name evidence="1" type="ordered locus">PCC8801_3917</name>
</gene>
<accession>B7K537</accession>
<proteinExistence type="predicted"/>
<keyword evidence="2" id="KW-1185">Reference proteome</keyword>
<name>B7K537_RIPO1</name>
<reference evidence="2" key="1">
    <citation type="journal article" date="2011" name="MBio">
        <title>Novel metabolic attributes of the genus Cyanothece, comprising a group of unicellular nitrogen-fixing Cyanobacteria.</title>
        <authorList>
            <person name="Bandyopadhyay A."/>
            <person name="Elvitigala T."/>
            <person name="Welsh E."/>
            <person name="Stockel J."/>
            <person name="Liberton M."/>
            <person name="Min H."/>
            <person name="Sherman L.A."/>
            <person name="Pakrasi H.B."/>
        </authorList>
    </citation>
    <scope>NUCLEOTIDE SEQUENCE [LARGE SCALE GENOMIC DNA]</scope>
    <source>
        <strain evidence="2">PCC 8801</strain>
    </source>
</reference>
<dbReference type="HOGENOM" id="CLU_965482_0_0_3"/>
<organism evidence="1 2">
    <name type="scientific">Rippkaea orientalis (strain PCC 8801 / RF-1)</name>
    <name type="common">Cyanothece sp. (strain PCC 8801)</name>
    <dbReference type="NCBI Taxonomy" id="41431"/>
    <lineage>
        <taxon>Bacteria</taxon>
        <taxon>Bacillati</taxon>
        <taxon>Cyanobacteriota</taxon>
        <taxon>Cyanophyceae</taxon>
        <taxon>Oscillatoriophycideae</taxon>
        <taxon>Chroococcales</taxon>
        <taxon>Aphanothecaceae</taxon>
        <taxon>Rippkaea</taxon>
        <taxon>Rippkaea orientalis</taxon>
    </lineage>
</organism>
<evidence type="ECO:0000313" key="2">
    <source>
        <dbReference type="Proteomes" id="UP000008204"/>
    </source>
</evidence>
<dbReference type="EMBL" id="CP001287">
    <property type="protein sequence ID" value="ACK67863.1"/>
    <property type="molecule type" value="Genomic_DNA"/>
</dbReference>
<dbReference type="eggNOG" id="ENOG50333S7">
    <property type="taxonomic scope" value="Bacteria"/>
</dbReference>